<evidence type="ECO:0000313" key="3">
    <source>
        <dbReference type="Proteomes" id="UP000031197"/>
    </source>
</evidence>
<dbReference type="AlphaFoldDB" id="A0A0B3Y1A6"/>
<evidence type="ECO:0000259" key="1">
    <source>
        <dbReference type="PROSITE" id="PS51272"/>
    </source>
</evidence>
<dbReference type="Pfam" id="PF00395">
    <property type="entry name" value="SLH"/>
    <property type="match status" value="1"/>
</dbReference>
<name>A0A0B3Y1A6_9ALTE</name>
<proteinExistence type="predicted"/>
<reference evidence="2 3" key="1">
    <citation type="submission" date="2014-12" db="EMBL/GenBank/DDBJ databases">
        <title>Genome sequencing of Alteromonas marina AD001.</title>
        <authorList>
            <person name="Adrian T.G.S."/>
            <person name="Chan K.G."/>
        </authorList>
    </citation>
    <scope>NUCLEOTIDE SEQUENCE [LARGE SCALE GENOMIC DNA]</scope>
    <source>
        <strain evidence="2 3">AD001</strain>
    </source>
</reference>
<dbReference type="InterPro" id="IPR001119">
    <property type="entry name" value="SLH_dom"/>
</dbReference>
<evidence type="ECO:0000313" key="2">
    <source>
        <dbReference type="EMBL" id="KHT48068.1"/>
    </source>
</evidence>
<dbReference type="PROSITE" id="PS51272">
    <property type="entry name" value="SLH"/>
    <property type="match status" value="1"/>
</dbReference>
<dbReference type="Proteomes" id="UP000031197">
    <property type="component" value="Unassembled WGS sequence"/>
</dbReference>
<sequence length="705" mass="78638">MSRFVIGILSLIISTSSIGSQKDTIKWYMTESEYSPLFSDQLFDKENYIFKAELVNKTTENNRQQTELLNKLFHSLKSSSSINLVGSSTSRDILNRELLEIQKRYPDSTKRELLEKMNCAAASVLDDFSCGIQFWKKIKTSTFISLTANTVLMPTLVAADFLTAGASSTPRAAAKVAQKKGNKILSAVVKGYKASNAKVWSTAKALHRITRFKKLKPTKGSTAILYLVNSKPFKLTMNIVELTAKISEGVASLNSENRQNLARMLNDLNGEMSSFKTNCDDRFSDDACLYFEGLDQNEISNAANVALNAGLGEIKLAIAVLDIKLITMGYALVENGIINPLTDNEDSEFFETLTETGFTLAEFTPLVGPVVAWGNSIRKTKQEMGESYSAARYEYELFSLGKSDLTSVAIARYQAAVIEDTIFAIQNSPTDIPFQLLNRDSLYPSTLSETSMFEVFGIEQPSIINYRELQEVITERRSDCNEYQTSRISAVLFNTNYFVDTYQCDTLHFTKIDESSISIVYNLKDNTIFRQFNQVFSDIHPSKEYASAVGVLVTKGILNTNNENFYPNKNITRAEFYALIQRTFYLQSNDNISENWSLNSLNILKKKLPNTVFNEELSEPITISEAAEIAAGVTSITSTYGIMAEIHYSQPCSFIAKPLFKLLANEYLSVSKNVMSGCPYNISNTSPLTRGDTAILLANMLKGAQ</sequence>
<gene>
    <name evidence="2" type="ORF">RJ41_14500</name>
</gene>
<organism evidence="2 3">
    <name type="scientific">Alteromonas marina</name>
    <dbReference type="NCBI Taxonomy" id="203795"/>
    <lineage>
        <taxon>Bacteria</taxon>
        <taxon>Pseudomonadati</taxon>
        <taxon>Pseudomonadota</taxon>
        <taxon>Gammaproteobacteria</taxon>
        <taxon>Alteromonadales</taxon>
        <taxon>Alteromonadaceae</taxon>
        <taxon>Alteromonas/Salinimonas group</taxon>
        <taxon>Alteromonas</taxon>
    </lineage>
</organism>
<accession>A0A0B3Y1A6</accession>
<comment type="caution">
    <text evidence="2">The sequence shown here is derived from an EMBL/GenBank/DDBJ whole genome shotgun (WGS) entry which is preliminary data.</text>
</comment>
<keyword evidence="3" id="KW-1185">Reference proteome</keyword>
<protein>
    <recommendedName>
        <fullName evidence="1">SLH domain-containing protein</fullName>
    </recommendedName>
</protein>
<dbReference type="RefSeq" id="WP_039222284.1">
    <property type="nucleotide sequence ID" value="NZ_JWLW01000042.1"/>
</dbReference>
<feature type="domain" description="SLH" evidence="1">
    <location>
        <begin position="532"/>
        <end position="594"/>
    </location>
</feature>
<dbReference type="EMBL" id="JWLW01000042">
    <property type="protein sequence ID" value="KHT48068.1"/>
    <property type="molecule type" value="Genomic_DNA"/>
</dbReference>